<organism evidence="1 2">
    <name type="scientific">Dictyostelium discoideum</name>
    <name type="common">Social amoeba</name>
    <dbReference type="NCBI Taxonomy" id="44689"/>
    <lineage>
        <taxon>Eukaryota</taxon>
        <taxon>Amoebozoa</taxon>
        <taxon>Evosea</taxon>
        <taxon>Eumycetozoa</taxon>
        <taxon>Dictyostelia</taxon>
        <taxon>Dictyosteliales</taxon>
        <taxon>Dictyosteliaceae</taxon>
        <taxon>Dictyostelium</taxon>
    </lineage>
</organism>
<reference evidence="1 2" key="1">
    <citation type="journal article" date="2005" name="Nature">
        <title>The genome of the social amoeba Dictyostelium discoideum.</title>
        <authorList>
            <consortium name="The Dictyostelium discoideum Sequencing Consortium"/>
            <person name="Eichinger L."/>
            <person name="Pachebat J.A."/>
            <person name="Glockner G."/>
            <person name="Rajandream M.A."/>
            <person name="Sucgang R."/>
            <person name="Berriman M."/>
            <person name="Song J."/>
            <person name="Olsen R."/>
            <person name="Szafranski K."/>
            <person name="Xu Q."/>
            <person name="Tunggal B."/>
            <person name="Kummerfeld S."/>
            <person name="Madera M."/>
            <person name="Konfortov B.A."/>
            <person name="Rivero F."/>
            <person name="Bankier A.T."/>
            <person name="Lehmann R."/>
            <person name="Hamlin N."/>
            <person name="Davies R."/>
            <person name="Gaudet P."/>
            <person name="Fey P."/>
            <person name="Pilcher K."/>
            <person name="Chen G."/>
            <person name="Saunders D."/>
            <person name="Sodergren E."/>
            <person name="Davis P."/>
            <person name="Kerhornou A."/>
            <person name="Nie X."/>
            <person name="Hall N."/>
            <person name="Anjard C."/>
            <person name="Hemphill L."/>
            <person name="Bason N."/>
            <person name="Farbrother P."/>
            <person name="Desany B."/>
            <person name="Just E."/>
            <person name="Morio T."/>
            <person name="Rost R."/>
            <person name="Churcher C."/>
            <person name="Cooper J."/>
            <person name="Haydock S."/>
            <person name="van Driessche N."/>
            <person name="Cronin A."/>
            <person name="Goodhead I."/>
            <person name="Muzny D."/>
            <person name="Mourier T."/>
            <person name="Pain A."/>
            <person name="Lu M."/>
            <person name="Harper D."/>
            <person name="Lindsay R."/>
            <person name="Hauser H."/>
            <person name="James K."/>
            <person name="Quiles M."/>
            <person name="Madan Babu M."/>
            <person name="Saito T."/>
            <person name="Buchrieser C."/>
            <person name="Wardroper A."/>
            <person name="Felder M."/>
            <person name="Thangavelu M."/>
            <person name="Johnson D."/>
            <person name="Knights A."/>
            <person name="Loulseged H."/>
            <person name="Mungall K."/>
            <person name="Oliver K."/>
            <person name="Price C."/>
            <person name="Quail M.A."/>
            <person name="Urushihara H."/>
            <person name="Hernandez J."/>
            <person name="Rabbinowitsch E."/>
            <person name="Steffen D."/>
            <person name="Sanders M."/>
            <person name="Ma J."/>
            <person name="Kohara Y."/>
            <person name="Sharp S."/>
            <person name="Simmonds M."/>
            <person name="Spiegler S."/>
            <person name="Tivey A."/>
            <person name="Sugano S."/>
            <person name="White B."/>
            <person name="Walker D."/>
            <person name="Woodward J."/>
            <person name="Winckler T."/>
            <person name="Tanaka Y."/>
            <person name="Shaulsky G."/>
            <person name="Schleicher M."/>
            <person name="Weinstock G."/>
            <person name="Rosenthal A."/>
            <person name="Cox E.C."/>
            <person name="Chisholm R.L."/>
            <person name="Gibbs R."/>
            <person name="Loomis W.F."/>
            <person name="Platzer M."/>
            <person name="Kay R.R."/>
            <person name="Williams J."/>
            <person name="Dear P.H."/>
            <person name="Noegel A.A."/>
            <person name="Barrell B."/>
            <person name="Kuspa A."/>
        </authorList>
    </citation>
    <scope>NUCLEOTIDE SEQUENCE [LARGE SCALE GENOMIC DNA]</scope>
    <source>
        <strain evidence="1 2">AX4</strain>
    </source>
</reference>
<dbReference type="EMBL" id="AAFI02000005">
    <property type="protein sequence ID" value="EAL72680.1"/>
    <property type="molecule type" value="Genomic_DNA"/>
</dbReference>
<gene>
    <name evidence="1" type="ORF">DDB_G0270660</name>
</gene>
<keyword evidence="2" id="KW-1185">Reference proteome</keyword>
<dbReference type="GeneID" id="8617287"/>
<proteinExistence type="predicted"/>
<accession>Q55CZ9</accession>
<dbReference type="PaxDb" id="44689-DDB0201874"/>
<dbReference type="AlphaFoldDB" id="Q55CZ9"/>
<name>Q55CZ9_DICDI</name>
<dbReference type="VEuPathDB" id="AmoebaDB:DDB_G0270660"/>
<comment type="caution">
    <text evidence="1">The sequence shown here is derived from an EMBL/GenBank/DDBJ whole genome shotgun (WGS) entry which is preliminary data.</text>
</comment>
<evidence type="ECO:0000313" key="1">
    <source>
        <dbReference type="EMBL" id="EAL72680.1"/>
    </source>
</evidence>
<dbReference type="Proteomes" id="UP000002195">
    <property type="component" value="Unassembled WGS sequence"/>
</dbReference>
<dbReference type="InParanoid" id="Q55CZ9"/>
<protein>
    <submittedName>
        <fullName evidence="1">Uncharacterized protein</fullName>
    </submittedName>
</protein>
<dbReference type="KEGG" id="ddi:DDB_G0270660"/>
<dbReference type="dictyBase" id="DDB_G0270660"/>
<sequence>MDCIIWFTDLYSLRVFSFNVDGIDCYSIVLKTFKIVVRNEGVMNNTEVQFEYPKRGVVEEVEEDIKERSVCNDCGNSVCDIKLHVKIIVNHSNVKDLIWRVILNLNAHGWIMVKSVVLITSK</sequence>
<dbReference type="RefSeq" id="XP_646332.1">
    <property type="nucleotide sequence ID" value="XM_641240.1"/>
</dbReference>
<evidence type="ECO:0000313" key="2">
    <source>
        <dbReference type="Proteomes" id="UP000002195"/>
    </source>
</evidence>
<dbReference type="HOGENOM" id="CLU_2031033_0_0_1"/>